<sequence length="145" mass="16328">MDQKSAGALDCLELTVLIEETGYQEGFRNGHADGLVSWKEDAREVGLKTGFQVGEELGFYQGCLQVWTSVSRINPGMFSVRVKKNIEQMSALVRSYPVSDPEDEKIQEIMEKIRIKFRMITGTLGVKLDYQGRPMSSKKDVEDMG</sequence>
<evidence type="ECO:0000313" key="1">
    <source>
        <dbReference type="EnsemblPlants" id="AVESA.00010b.r2.2CG0289340.1.CDS.1"/>
    </source>
</evidence>
<dbReference type="EnsemblPlants" id="AVESA.00010b.r2.2CG0289340.1">
    <property type="protein sequence ID" value="AVESA.00010b.r2.2CG0289340.1.CDS.1"/>
    <property type="gene ID" value="AVESA.00010b.r2.2CG0289340"/>
</dbReference>
<accession>A0ACD5UMP2</accession>
<dbReference type="Proteomes" id="UP001732700">
    <property type="component" value="Chromosome 2C"/>
</dbReference>
<protein>
    <submittedName>
        <fullName evidence="1">Uncharacterized protein</fullName>
    </submittedName>
</protein>
<keyword evidence="2" id="KW-1185">Reference proteome</keyword>
<name>A0ACD5UMP2_AVESA</name>
<proteinExistence type="predicted"/>
<organism evidence="1 2">
    <name type="scientific">Avena sativa</name>
    <name type="common">Oat</name>
    <dbReference type="NCBI Taxonomy" id="4498"/>
    <lineage>
        <taxon>Eukaryota</taxon>
        <taxon>Viridiplantae</taxon>
        <taxon>Streptophyta</taxon>
        <taxon>Embryophyta</taxon>
        <taxon>Tracheophyta</taxon>
        <taxon>Spermatophyta</taxon>
        <taxon>Magnoliopsida</taxon>
        <taxon>Liliopsida</taxon>
        <taxon>Poales</taxon>
        <taxon>Poaceae</taxon>
        <taxon>BOP clade</taxon>
        <taxon>Pooideae</taxon>
        <taxon>Poodae</taxon>
        <taxon>Poeae</taxon>
        <taxon>Poeae Chloroplast Group 1 (Aveneae type)</taxon>
        <taxon>Aveninae</taxon>
        <taxon>Avena</taxon>
    </lineage>
</organism>
<reference evidence="1" key="1">
    <citation type="submission" date="2021-05" db="EMBL/GenBank/DDBJ databases">
        <authorList>
            <person name="Scholz U."/>
            <person name="Mascher M."/>
            <person name="Fiebig A."/>
        </authorList>
    </citation>
    <scope>NUCLEOTIDE SEQUENCE [LARGE SCALE GENOMIC DNA]</scope>
</reference>
<evidence type="ECO:0000313" key="2">
    <source>
        <dbReference type="Proteomes" id="UP001732700"/>
    </source>
</evidence>
<reference evidence="1" key="2">
    <citation type="submission" date="2025-09" db="UniProtKB">
        <authorList>
            <consortium name="EnsemblPlants"/>
        </authorList>
    </citation>
    <scope>IDENTIFICATION</scope>
</reference>